<keyword evidence="2" id="KW-1185">Reference proteome</keyword>
<evidence type="ECO:0000256" key="1">
    <source>
        <dbReference type="SAM" id="MobiDB-lite"/>
    </source>
</evidence>
<organism evidence="2 4">
    <name type="scientific">Camelina sativa</name>
    <name type="common">False flax</name>
    <name type="synonym">Myagrum sativum</name>
    <dbReference type="NCBI Taxonomy" id="90675"/>
    <lineage>
        <taxon>Eukaryota</taxon>
        <taxon>Viridiplantae</taxon>
        <taxon>Streptophyta</taxon>
        <taxon>Embryophyta</taxon>
        <taxon>Tracheophyta</taxon>
        <taxon>Spermatophyta</taxon>
        <taxon>Magnoliopsida</taxon>
        <taxon>eudicotyledons</taxon>
        <taxon>Gunneridae</taxon>
        <taxon>Pentapetalae</taxon>
        <taxon>rosids</taxon>
        <taxon>malvids</taxon>
        <taxon>Brassicales</taxon>
        <taxon>Brassicaceae</taxon>
        <taxon>Camelineae</taxon>
        <taxon>Camelina</taxon>
    </lineage>
</organism>
<evidence type="ECO:0000313" key="2">
    <source>
        <dbReference type="Proteomes" id="UP000694864"/>
    </source>
</evidence>
<protein>
    <submittedName>
        <fullName evidence="3 4">Uncharacterized protein LOC104719009</fullName>
    </submittedName>
</protein>
<reference evidence="2" key="1">
    <citation type="journal article" date="1997" name="Nucleic Acids Res.">
        <title>tRNAscan-SE: a program for improved detection of transfer RNA genes in genomic sequence.</title>
        <authorList>
            <person name="Lowe T.M."/>
            <person name="Eddy S.R."/>
        </authorList>
    </citation>
    <scope>NUCLEOTIDE SEQUENCE [LARGE SCALE GENOMIC DNA]</scope>
    <source>
        <strain evidence="2">r\DH55</strain>
    </source>
</reference>
<reference evidence="3 4" key="3">
    <citation type="submission" date="2025-05" db="UniProtKB">
        <authorList>
            <consortium name="RefSeq"/>
        </authorList>
    </citation>
    <scope>IDENTIFICATION</scope>
    <source>
        <tissue evidence="3 4">Leaf</tissue>
    </source>
</reference>
<feature type="compositionally biased region" description="Polar residues" evidence="1">
    <location>
        <begin position="290"/>
        <end position="305"/>
    </location>
</feature>
<dbReference type="InterPro" id="IPR012340">
    <property type="entry name" value="NA-bd_OB-fold"/>
</dbReference>
<evidence type="ECO:0000313" key="3">
    <source>
        <dbReference type="RefSeq" id="XP_010435145.1"/>
    </source>
</evidence>
<proteinExistence type="predicted"/>
<gene>
    <name evidence="3 4" type="primary">LOC104719009</name>
</gene>
<evidence type="ECO:0000313" key="4">
    <source>
        <dbReference type="RefSeq" id="XP_010435152.1"/>
    </source>
</evidence>
<dbReference type="GeneID" id="104719009"/>
<accession>A0ABM0U392</accession>
<reference evidence="2" key="2">
    <citation type="journal article" date="2014" name="Nat. Commun.">
        <title>The emerging biofuel crop Camelina sativa retains a highly undifferentiated hexaploid genome structure.</title>
        <authorList>
            <person name="Kagale S."/>
            <person name="Koh C."/>
            <person name="Nixon J."/>
            <person name="Bollina V."/>
            <person name="Clarke W.E."/>
            <person name="Tuteja R."/>
            <person name="Spillane C."/>
            <person name="Robinson S.J."/>
            <person name="Links M.G."/>
            <person name="Clarke C."/>
            <person name="Higgins E.E."/>
            <person name="Huebert T."/>
            <person name="Sharpe A.G."/>
            <person name="Parkin I.A."/>
        </authorList>
    </citation>
    <scope>NUCLEOTIDE SEQUENCE [LARGE SCALE GENOMIC DNA]</scope>
    <source>
        <strain evidence="2">r\DH55</strain>
    </source>
</reference>
<dbReference type="Proteomes" id="UP000694864">
    <property type="component" value="Chromosome 2"/>
</dbReference>
<feature type="region of interest" description="Disordered" evidence="1">
    <location>
        <begin position="279"/>
        <end position="338"/>
    </location>
</feature>
<dbReference type="PANTHER" id="PTHR47165:SF4">
    <property type="entry name" value="OS03G0429900 PROTEIN"/>
    <property type="match status" value="1"/>
</dbReference>
<dbReference type="PANTHER" id="PTHR47165">
    <property type="entry name" value="OS03G0429900 PROTEIN"/>
    <property type="match status" value="1"/>
</dbReference>
<sequence>MRDGAIYIFSDFEVIRSNSRFKLTDSPFSISFTSTTVFDQLDESFGNFPKEFFRFRTHEELVSLANTNTDLPDVMGQVCSTKAYRNGMTQTLERMLVLLSLESGEKVRLSAFDHATSLEKVFSQKDVGPYILLATNINPKLFGGELYLNATSRTKFFTDGDVTTTAQFSERLKGKQKQDTNSIAPFHGVSKIEHVSIDALNQFVATGNPQAEGVLNSDCSAPIPKIVSDIVGKKFTFQLKLTNFNFTPHHQSFMVSRIYQTTELLPGPTFVETQAEGGKMVDLGDKGPITSPTRQHQTSMSSAIDISTEEKTLGSGDLPVESSSSAAMNKKHKKQKWN</sequence>
<dbReference type="Gene3D" id="2.40.50.140">
    <property type="entry name" value="Nucleic acid-binding proteins"/>
    <property type="match status" value="1"/>
</dbReference>
<dbReference type="RefSeq" id="XP_010435145.1">
    <property type="nucleotide sequence ID" value="XM_010436843.2"/>
</dbReference>
<name>A0ABM0U392_CAMSA</name>
<feature type="compositionally biased region" description="Basic residues" evidence="1">
    <location>
        <begin position="329"/>
        <end position="338"/>
    </location>
</feature>
<dbReference type="RefSeq" id="XP_010435152.1">
    <property type="nucleotide sequence ID" value="XM_010436850.2"/>
</dbReference>